<dbReference type="HAMAP" id="MF_00984">
    <property type="entry name" value="SSB"/>
    <property type="match status" value="1"/>
</dbReference>
<keyword evidence="2" id="KW-0235">DNA replication</keyword>
<dbReference type="AlphaFoldDB" id="A0A0G0WK72"/>
<reference evidence="5 6" key="1">
    <citation type="journal article" date="2015" name="Nature">
        <title>rRNA introns, odd ribosomes, and small enigmatic genomes across a large radiation of phyla.</title>
        <authorList>
            <person name="Brown C.T."/>
            <person name="Hug L.A."/>
            <person name="Thomas B.C."/>
            <person name="Sharon I."/>
            <person name="Castelle C.J."/>
            <person name="Singh A."/>
            <person name="Wilkins M.J."/>
            <person name="Williams K.H."/>
            <person name="Banfield J.F."/>
        </authorList>
    </citation>
    <scope>NUCLEOTIDE SEQUENCE [LARGE SCALE GENOMIC DNA]</scope>
</reference>
<dbReference type="PIRSF" id="PIRSF002070">
    <property type="entry name" value="SSB"/>
    <property type="match status" value="1"/>
</dbReference>
<dbReference type="PANTHER" id="PTHR10302:SF27">
    <property type="entry name" value="SINGLE-STRANDED DNA-BINDING PROTEIN"/>
    <property type="match status" value="1"/>
</dbReference>
<keyword evidence="2" id="KW-0233">DNA recombination</keyword>
<feature type="compositionally biased region" description="Basic and acidic residues" evidence="4">
    <location>
        <begin position="142"/>
        <end position="153"/>
    </location>
</feature>
<evidence type="ECO:0000256" key="1">
    <source>
        <dbReference type="ARBA" id="ARBA00023125"/>
    </source>
</evidence>
<dbReference type="InterPro" id="IPR011344">
    <property type="entry name" value="ssDNA-bd"/>
</dbReference>
<comment type="caution">
    <text evidence="2">Lacks conserved residue(s) required for the propagation of feature annotation.</text>
</comment>
<evidence type="ECO:0000256" key="3">
    <source>
        <dbReference type="PIRNR" id="PIRNR002070"/>
    </source>
</evidence>
<protein>
    <recommendedName>
        <fullName evidence="2 3">Single-stranded DNA-binding protein</fullName>
        <shortName evidence="2">SSB</shortName>
    </recommendedName>
</protein>
<dbReference type="GO" id="GO:0003697">
    <property type="term" value="F:single-stranded DNA binding"/>
    <property type="evidence" value="ECO:0007669"/>
    <property type="project" value="UniProtKB-UniRule"/>
</dbReference>
<evidence type="ECO:0000256" key="2">
    <source>
        <dbReference type="HAMAP-Rule" id="MF_00984"/>
    </source>
</evidence>
<dbReference type="EMBL" id="LCBN01000029">
    <property type="protein sequence ID" value="KKS13199.1"/>
    <property type="molecule type" value="Genomic_DNA"/>
</dbReference>
<comment type="function">
    <text evidence="2">Plays an important role in DNA replication, recombination and repair. Binds to ssDNA and to an array of partner proteins to recruit them to their sites of action during DNA metabolism.</text>
</comment>
<proteinExistence type="inferred from homology"/>
<dbReference type="GO" id="GO:0006260">
    <property type="term" value="P:DNA replication"/>
    <property type="evidence" value="ECO:0007669"/>
    <property type="project" value="UniProtKB-UniRule"/>
</dbReference>
<dbReference type="PANTHER" id="PTHR10302">
    <property type="entry name" value="SINGLE-STRANDED DNA-BINDING PROTEIN"/>
    <property type="match status" value="1"/>
</dbReference>
<dbReference type="NCBIfam" id="TIGR00621">
    <property type="entry name" value="ssb"/>
    <property type="match status" value="1"/>
</dbReference>
<accession>A0A0G0WK72</accession>
<dbReference type="PROSITE" id="PS50935">
    <property type="entry name" value="SSB"/>
    <property type="match status" value="1"/>
</dbReference>
<feature type="region of interest" description="Disordered" evidence="4">
    <location>
        <begin position="113"/>
        <end position="163"/>
    </location>
</feature>
<dbReference type="InterPro" id="IPR012340">
    <property type="entry name" value="NA-bd_OB-fold"/>
</dbReference>
<dbReference type="InterPro" id="IPR000424">
    <property type="entry name" value="Primosome_PriB/ssb"/>
</dbReference>
<dbReference type="GO" id="GO:0009295">
    <property type="term" value="C:nucleoid"/>
    <property type="evidence" value="ECO:0007669"/>
    <property type="project" value="TreeGrafter"/>
</dbReference>
<feature type="short sequence motif" description="Important for interaction with partner proteins" evidence="2">
    <location>
        <begin position="158"/>
        <end position="163"/>
    </location>
</feature>
<dbReference type="GO" id="GO:0006310">
    <property type="term" value="P:DNA recombination"/>
    <property type="evidence" value="ECO:0007669"/>
    <property type="project" value="UniProtKB-UniRule"/>
</dbReference>
<keyword evidence="2" id="KW-0234">DNA repair</keyword>
<gene>
    <name evidence="5" type="ORF">UU67_C0029G0002</name>
</gene>
<dbReference type="Pfam" id="PF00436">
    <property type="entry name" value="SSB"/>
    <property type="match status" value="1"/>
</dbReference>
<dbReference type="GO" id="GO:0006281">
    <property type="term" value="P:DNA repair"/>
    <property type="evidence" value="ECO:0007669"/>
    <property type="project" value="UniProtKB-UniRule"/>
</dbReference>
<keyword evidence="2" id="KW-0227">DNA damage</keyword>
<sequence length="163" mass="18208">MSSRSWNRIELIGNLTRDPEMRFTPSSTAVATFGLATNRTYTSNGEKKEEVDFHKIVAWGKLAEVCSQLLKKGSKVFISGRLQYREWTTQEGGKRRDAEIVLEDMVLLTPKGGVYEGAENIPAGEVPEAHQEEEAPPQKAPKAKEESKEKADENVALDEDLPF</sequence>
<comment type="subunit">
    <text evidence="2">Homotetramer.</text>
</comment>
<dbReference type="CDD" id="cd04496">
    <property type="entry name" value="SSB_OBF"/>
    <property type="match status" value="1"/>
</dbReference>
<keyword evidence="1 2" id="KW-0238">DNA-binding</keyword>
<organism evidence="5 6">
    <name type="scientific">Candidatus Daviesbacteria bacterium GW2011_GWB1_41_5</name>
    <dbReference type="NCBI Taxonomy" id="1618429"/>
    <lineage>
        <taxon>Bacteria</taxon>
        <taxon>Candidatus Daviesiibacteriota</taxon>
    </lineage>
</organism>
<evidence type="ECO:0000313" key="6">
    <source>
        <dbReference type="Proteomes" id="UP000034753"/>
    </source>
</evidence>
<evidence type="ECO:0000256" key="4">
    <source>
        <dbReference type="SAM" id="MobiDB-lite"/>
    </source>
</evidence>
<dbReference type="Gene3D" id="2.40.50.140">
    <property type="entry name" value="Nucleic acid-binding proteins"/>
    <property type="match status" value="1"/>
</dbReference>
<dbReference type="SUPFAM" id="SSF50249">
    <property type="entry name" value="Nucleic acid-binding proteins"/>
    <property type="match status" value="1"/>
</dbReference>
<dbReference type="Proteomes" id="UP000034753">
    <property type="component" value="Unassembled WGS sequence"/>
</dbReference>
<comment type="caution">
    <text evidence="5">The sequence shown here is derived from an EMBL/GenBank/DDBJ whole genome shotgun (WGS) entry which is preliminary data.</text>
</comment>
<name>A0A0G0WK72_9BACT</name>
<evidence type="ECO:0000313" key="5">
    <source>
        <dbReference type="EMBL" id="KKS13199.1"/>
    </source>
</evidence>